<dbReference type="Proteomes" id="UP000339249">
    <property type="component" value="Unassembled WGS sequence"/>
</dbReference>
<feature type="domain" description="DNA mismatch repair protein MutS core" evidence="1">
    <location>
        <begin position="2"/>
        <end position="47"/>
    </location>
</feature>
<sequence>MLRQVGDLERILARLALRTARPRDLARMRHAFQQLPALRDMLAEVPCAPGAAAAR</sequence>
<evidence type="ECO:0000259" key="1">
    <source>
        <dbReference type="Pfam" id="PF05192"/>
    </source>
</evidence>
<accession>A0A4U9D670</accession>
<proteinExistence type="predicted"/>
<organism evidence="2 3">
    <name type="scientific">Raoultella terrigena</name>
    <name type="common">Klebsiella terrigena</name>
    <dbReference type="NCBI Taxonomy" id="577"/>
    <lineage>
        <taxon>Bacteria</taxon>
        <taxon>Pseudomonadati</taxon>
        <taxon>Pseudomonadota</taxon>
        <taxon>Gammaproteobacteria</taxon>
        <taxon>Enterobacterales</taxon>
        <taxon>Enterobacteriaceae</taxon>
        <taxon>Klebsiella/Raoultella group</taxon>
        <taxon>Raoultella</taxon>
    </lineage>
</organism>
<dbReference type="Gene3D" id="1.10.1420.10">
    <property type="match status" value="1"/>
</dbReference>
<dbReference type="GO" id="GO:0030983">
    <property type="term" value="F:mismatched DNA binding"/>
    <property type="evidence" value="ECO:0007669"/>
    <property type="project" value="InterPro"/>
</dbReference>
<dbReference type="InterPro" id="IPR036187">
    <property type="entry name" value="DNA_mismatch_repair_MutS_sf"/>
</dbReference>
<dbReference type="InterPro" id="IPR007696">
    <property type="entry name" value="DNA_mismatch_repair_MutS_core"/>
</dbReference>
<reference evidence="2 3" key="1">
    <citation type="submission" date="2019-04" db="EMBL/GenBank/DDBJ databases">
        <authorList>
            <consortium name="Pathogen Informatics"/>
        </authorList>
    </citation>
    <scope>NUCLEOTIDE SEQUENCE [LARGE SCALE GENOMIC DNA]</scope>
    <source>
        <strain evidence="2 3">NCTC9185</strain>
    </source>
</reference>
<name>A0A4U9D670_RAOTE</name>
<dbReference type="GO" id="GO:0006298">
    <property type="term" value="P:mismatch repair"/>
    <property type="evidence" value="ECO:0007669"/>
    <property type="project" value="InterPro"/>
</dbReference>
<protein>
    <submittedName>
        <fullName evidence="2">DNA mismatch repair protein mutS</fullName>
    </submittedName>
</protein>
<dbReference type="EMBL" id="CABDVU010000001">
    <property type="protein sequence ID" value="VTN11253.1"/>
    <property type="molecule type" value="Genomic_DNA"/>
</dbReference>
<evidence type="ECO:0000313" key="3">
    <source>
        <dbReference type="Proteomes" id="UP000339249"/>
    </source>
</evidence>
<dbReference type="SUPFAM" id="SSF48334">
    <property type="entry name" value="DNA repair protein MutS, domain III"/>
    <property type="match status" value="1"/>
</dbReference>
<gene>
    <name evidence="2" type="primary">mutS_3</name>
    <name evidence="2" type="ORF">NCTC9185_03202</name>
</gene>
<dbReference type="GO" id="GO:0005524">
    <property type="term" value="F:ATP binding"/>
    <property type="evidence" value="ECO:0007669"/>
    <property type="project" value="InterPro"/>
</dbReference>
<evidence type="ECO:0000313" key="2">
    <source>
        <dbReference type="EMBL" id="VTN11253.1"/>
    </source>
</evidence>
<dbReference type="Pfam" id="PF05192">
    <property type="entry name" value="MutS_III"/>
    <property type="match status" value="1"/>
</dbReference>
<dbReference type="AlphaFoldDB" id="A0A4U9D670"/>